<keyword evidence="4" id="KW-0472">Membrane</keyword>
<dbReference type="InterPro" id="IPR009057">
    <property type="entry name" value="Homeodomain-like_sf"/>
</dbReference>
<dbReference type="EMBL" id="DVJN01000060">
    <property type="protein sequence ID" value="HIS91963.1"/>
    <property type="molecule type" value="Genomic_DNA"/>
</dbReference>
<keyword evidence="1" id="KW-0805">Transcription regulation</keyword>
<dbReference type="GO" id="GO:0003700">
    <property type="term" value="F:DNA-binding transcription factor activity"/>
    <property type="evidence" value="ECO:0007669"/>
    <property type="project" value="InterPro"/>
</dbReference>
<dbReference type="Gene3D" id="1.10.10.60">
    <property type="entry name" value="Homeodomain-like"/>
    <property type="match status" value="1"/>
</dbReference>
<dbReference type="GO" id="GO:0043565">
    <property type="term" value="F:sequence-specific DNA binding"/>
    <property type="evidence" value="ECO:0007669"/>
    <property type="project" value="InterPro"/>
</dbReference>
<dbReference type="Pfam" id="PF12833">
    <property type="entry name" value="HTH_18"/>
    <property type="match status" value="1"/>
</dbReference>
<evidence type="ECO:0000256" key="1">
    <source>
        <dbReference type="ARBA" id="ARBA00023015"/>
    </source>
</evidence>
<evidence type="ECO:0000259" key="5">
    <source>
        <dbReference type="PROSITE" id="PS01124"/>
    </source>
</evidence>
<protein>
    <submittedName>
        <fullName evidence="6">Helix-turn-helix transcriptional regulator</fullName>
    </submittedName>
</protein>
<evidence type="ECO:0000256" key="3">
    <source>
        <dbReference type="ARBA" id="ARBA00023163"/>
    </source>
</evidence>
<feature type="transmembrane region" description="Helical" evidence="4">
    <location>
        <begin position="261"/>
        <end position="281"/>
    </location>
</feature>
<dbReference type="InterPro" id="IPR018062">
    <property type="entry name" value="HTH_AraC-typ_CS"/>
</dbReference>
<keyword evidence="3" id="KW-0804">Transcription</keyword>
<organism evidence="6 7">
    <name type="scientific">Candidatus Alectryocaccomicrobium excrementavium</name>
    <dbReference type="NCBI Taxonomy" id="2840668"/>
    <lineage>
        <taxon>Bacteria</taxon>
        <taxon>Bacillati</taxon>
        <taxon>Bacillota</taxon>
        <taxon>Clostridia</taxon>
        <taxon>Candidatus Alectryocaccomicrobium</taxon>
    </lineage>
</organism>
<dbReference type="Proteomes" id="UP000824140">
    <property type="component" value="Unassembled WGS sequence"/>
</dbReference>
<dbReference type="PROSITE" id="PS51257">
    <property type="entry name" value="PROKAR_LIPOPROTEIN"/>
    <property type="match status" value="1"/>
</dbReference>
<proteinExistence type="predicted"/>
<name>A0A9D1K6K0_9FIRM</name>
<reference evidence="6" key="1">
    <citation type="submission" date="2020-10" db="EMBL/GenBank/DDBJ databases">
        <authorList>
            <person name="Gilroy R."/>
        </authorList>
    </citation>
    <scope>NUCLEOTIDE SEQUENCE</scope>
    <source>
        <strain evidence="6">13766</strain>
    </source>
</reference>
<sequence>MAKRRESSMRLRHFGSYMGVVLCACVLIGMLGLSRAINEIYEASRLEYQERMELAVEDLCSQQEILENVSFRIKSSALYRPFFTERNAYYETEVVEDILKYRDYSPLIDEYYLLQRETGDVYSPQGKLTFAQFAQYRLRVEEPWLDGLFSGMEMQILAHPHDADTLLFALPFRVQTDGVRTPDTCLIFLIKRAALAGRLERISALDPSVLTVYWRDFPLLGDPSILERETISVASQEGDWQIFSFVQPAHINQRLMDFRRYFILVLTLGTVFLLAMAALIAGRSYRPISRLTARLNIPQNASAEDIEAAVNALQDAQSYTKQQLQNDLAGIARQRREIAKQLLFARLNGMRDARLDAQMAEAGIALSHPWFCVVLVKWLDGKSREETVSSMAHALADGDMSLYPAGLYRAGESILLLNFALRGQLEDFLMVLRESLEVEGGGVALFAGDVCEDMGQITLSFVSAIARREAEFSGETERMGPMEAGWYDDRQVRLMMQALREGNSLKAQTCLDALCQMLREKYPMMALQRCIWADVGSQLLRTVAQMNVQLDPGQLHMFLMAVDTHSFQQQLSRVLEQAIAASNARTAQENQQMERNVVEYIQAHLFSPQFTIAEAADAFGISERKVGAIVKLATGLPYKEFIIRLRMERAKELLAREDCNVAQTGEAVGYNNIPYFIKTFRNFTGYTPGEYRKLFEEKEDAR</sequence>
<dbReference type="PANTHER" id="PTHR43280:SF2">
    <property type="entry name" value="HTH-TYPE TRANSCRIPTIONAL REGULATOR EXSA"/>
    <property type="match status" value="1"/>
</dbReference>
<dbReference type="PROSITE" id="PS01124">
    <property type="entry name" value="HTH_ARAC_FAMILY_2"/>
    <property type="match status" value="1"/>
</dbReference>
<keyword evidence="4" id="KW-1133">Transmembrane helix</keyword>
<dbReference type="SUPFAM" id="SSF46689">
    <property type="entry name" value="Homeodomain-like"/>
    <property type="match status" value="1"/>
</dbReference>
<dbReference type="PROSITE" id="PS00041">
    <property type="entry name" value="HTH_ARAC_FAMILY_1"/>
    <property type="match status" value="1"/>
</dbReference>
<reference evidence="6" key="2">
    <citation type="journal article" date="2021" name="PeerJ">
        <title>Extensive microbial diversity within the chicken gut microbiome revealed by metagenomics and culture.</title>
        <authorList>
            <person name="Gilroy R."/>
            <person name="Ravi A."/>
            <person name="Getino M."/>
            <person name="Pursley I."/>
            <person name="Horton D.L."/>
            <person name="Alikhan N.F."/>
            <person name="Baker D."/>
            <person name="Gharbi K."/>
            <person name="Hall N."/>
            <person name="Watson M."/>
            <person name="Adriaenssens E.M."/>
            <person name="Foster-Nyarko E."/>
            <person name="Jarju S."/>
            <person name="Secka A."/>
            <person name="Antonio M."/>
            <person name="Oren A."/>
            <person name="Chaudhuri R.R."/>
            <person name="La Ragione R."/>
            <person name="Hildebrand F."/>
            <person name="Pallen M.J."/>
        </authorList>
    </citation>
    <scope>NUCLEOTIDE SEQUENCE</scope>
    <source>
        <strain evidence="6">13766</strain>
    </source>
</reference>
<dbReference type="InterPro" id="IPR018060">
    <property type="entry name" value="HTH_AraC"/>
</dbReference>
<comment type="caution">
    <text evidence="6">The sequence shown here is derived from an EMBL/GenBank/DDBJ whole genome shotgun (WGS) entry which is preliminary data.</text>
</comment>
<evidence type="ECO:0000256" key="2">
    <source>
        <dbReference type="ARBA" id="ARBA00023125"/>
    </source>
</evidence>
<dbReference type="SMART" id="SM00342">
    <property type="entry name" value="HTH_ARAC"/>
    <property type="match status" value="1"/>
</dbReference>
<feature type="domain" description="HTH araC/xylS-type" evidence="5">
    <location>
        <begin position="595"/>
        <end position="694"/>
    </location>
</feature>
<dbReference type="PANTHER" id="PTHR43280">
    <property type="entry name" value="ARAC-FAMILY TRANSCRIPTIONAL REGULATOR"/>
    <property type="match status" value="1"/>
</dbReference>
<dbReference type="AlphaFoldDB" id="A0A9D1K6K0"/>
<keyword evidence="4" id="KW-0812">Transmembrane</keyword>
<accession>A0A9D1K6K0</accession>
<evidence type="ECO:0000313" key="6">
    <source>
        <dbReference type="EMBL" id="HIS91963.1"/>
    </source>
</evidence>
<evidence type="ECO:0000256" key="4">
    <source>
        <dbReference type="SAM" id="Phobius"/>
    </source>
</evidence>
<evidence type="ECO:0000313" key="7">
    <source>
        <dbReference type="Proteomes" id="UP000824140"/>
    </source>
</evidence>
<gene>
    <name evidence="6" type="ORF">IAA84_02990</name>
</gene>
<keyword evidence="2" id="KW-0238">DNA-binding</keyword>